<dbReference type="EMBL" id="JACNQW010000013">
    <property type="protein sequence ID" value="MBC5047461.1"/>
    <property type="molecule type" value="Genomic_DNA"/>
</dbReference>
<evidence type="ECO:0000313" key="6">
    <source>
        <dbReference type="EMBL" id="PCM59442.1"/>
    </source>
</evidence>
<dbReference type="PANTHER" id="PTHR37944">
    <property type="entry name" value="PORIN B"/>
    <property type="match status" value="1"/>
</dbReference>
<dbReference type="Proteomes" id="UP000245760">
    <property type="component" value="Chromosome"/>
</dbReference>
<dbReference type="EMBL" id="NXHG01000016">
    <property type="protein sequence ID" value="PCM59442.1"/>
    <property type="molecule type" value="Genomic_DNA"/>
</dbReference>
<comment type="similarity">
    <text evidence="1 2">Belongs to the OprB family.</text>
</comment>
<reference evidence="9 10" key="2">
    <citation type="submission" date="2018-05" db="EMBL/GenBank/DDBJ databases">
        <title>Klebsiella quasipneumonaiae provides a window into carbapenemase gene transfer, plasmid rearrangements and nosocomial acquisition from the hospital environment.</title>
        <authorList>
            <person name="Mathers A.J."/>
            <person name="Vegesana K."/>
            <person name="Stoesser N."/>
            <person name="Crook D."/>
            <person name="Vaughan A."/>
            <person name="Barry K."/>
            <person name="Parikh H."/>
            <person name="Sebra R."/>
            <person name="Kotay S."/>
            <person name="Walker A.S."/>
            <person name="Sheppard A.E."/>
        </authorList>
    </citation>
    <scope>NUCLEOTIDE SEQUENCE [LARGE SCALE GENOMIC DNA]</scope>
    <source>
        <strain evidence="3 10">CAV1947</strain>
        <strain evidence="4 9">CAV2018</strain>
    </source>
</reference>
<evidence type="ECO:0000313" key="10">
    <source>
        <dbReference type="Proteomes" id="UP000245760"/>
    </source>
</evidence>
<reference evidence="7 11" key="3">
    <citation type="submission" date="2018-07" db="EMBL/GenBank/DDBJ databases">
        <authorList>
            <consortium name="Pathogen Informatics"/>
        </authorList>
    </citation>
    <scope>NUCLEOTIDE SEQUENCE [LARGE SCALE GENOMIC DNA]</scope>
    <source>
        <strain evidence="7 11">4300STDY6636950</strain>
    </source>
</reference>
<feature type="signal peptide" evidence="2">
    <location>
        <begin position="1"/>
        <end position="30"/>
    </location>
</feature>
<accession>A0A1C3Q668</accession>
<keyword evidence="2" id="KW-0732">Signal</keyword>
<organism evidence="6 8">
    <name type="scientific">Klebsiella quasipneumoniae</name>
    <dbReference type="NCBI Taxonomy" id="1463165"/>
    <lineage>
        <taxon>Bacteria</taxon>
        <taxon>Pseudomonadati</taxon>
        <taxon>Pseudomonadota</taxon>
        <taxon>Gammaproteobacteria</taxon>
        <taxon>Enterobacterales</taxon>
        <taxon>Enterobacteriaceae</taxon>
        <taxon>Klebsiella/Raoultella group</taxon>
        <taxon>Klebsiella</taxon>
        <taxon>Klebsiella pneumoniae complex</taxon>
    </lineage>
</organism>
<gene>
    <name evidence="6" type="ORF">CP911_22190</name>
    <name evidence="4" type="ORF">DKC00_13145</name>
    <name evidence="3" type="ORF">DKC11_20020</name>
    <name evidence="5" type="ORF">H8L09_19075</name>
    <name evidence="7" type="ORF">SAMEA23995918_04000</name>
</gene>
<dbReference type="AlphaFoldDB" id="A0A1C3Q668"/>
<dbReference type="EMBL" id="CP029443">
    <property type="protein sequence ID" value="AWL57972.1"/>
    <property type="molecule type" value="Genomic_DNA"/>
</dbReference>
<feature type="chain" id="PRO_5015018686" evidence="2">
    <location>
        <begin position="31"/>
        <end position="436"/>
    </location>
</feature>
<dbReference type="InterPro" id="IPR007049">
    <property type="entry name" value="Carb-sel_porin_OprB"/>
</dbReference>
<proteinExistence type="inferred from homology"/>
<evidence type="ECO:0000313" key="9">
    <source>
        <dbReference type="Proteomes" id="UP000245649"/>
    </source>
</evidence>
<evidence type="ECO:0000313" key="7">
    <source>
        <dbReference type="EMBL" id="SSG00840.1"/>
    </source>
</evidence>
<dbReference type="Gene3D" id="2.40.160.180">
    <property type="entry name" value="Carbohydrate-selective porin OprB"/>
    <property type="match status" value="1"/>
</dbReference>
<dbReference type="GO" id="GO:0015288">
    <property type="term" value="F:porin activity"/>
    <property type="evidence" value="ECO:0007669"/>
    <property type="project" value="InterPro"/>
</dbReference>
<dbReference type="EMBL" id="UFBM01000033">
    <property type="protein sequence ID" value="SSG00840.1"/>
    <property type="molecule type" value="Genomic_DNA"/>
</dbReference>
<dbReference type="Pfam" id="PF04966">
    <property type="entry name" value="OprB"/>
    <property type="match status" value="1"/>
</dbReference>
<reference evidence="5" key="4">
    <citation type="submission" date="2020-08" db="EMBL/GenBank/DDBJ databases">
        <title>Genomic evolution and epidemiology of Klebsiella pneumoniae from a major hospital in Beijing, China, over a fifteen-year period: dissemination of known and novel high-risk clones.</title>
        <authorList>
            <person name="Palmieri M."/>
        </authorList>
    </citation>
    <scope>NUCLEOTIDE SEQUENCE</scope>
    <source>
        <strain evidence="5">K7050</strain>
    </source>
</reference>
<evidence type="ECO:0000313" key="3">
    <source>
        <dbReference type="EMBL" id="AWL57972.1"/>
    </source>
</evidence>
<dbReference type="Proteomes" id="UP000245649">
    <property type="component" value="Chromosome"/>
</dbReference>
<dbReference type="InterPro" id="IPR052932">
    <property type="entry name" value="OprB_Porin"/>
</dbReference>
<dbReference type="Proteomes" id="UP000217648">
    <property type="component" value="Unassembled WGS sequence"/>
</dbReference>
<sequence>MSLCCTDVSKKIVFPLSALTLAIFSSTALADTWTCEQLDKLNTRSAQVVSPPSTCESLIGDIGGFRSALADRGWGVQLSWNPMVMYDLKGQSADPQQYAGQNFTWSQNMSLNVTYDLSRIGFSKDAQFTFSPQWATSNYHDSYPELHNIAVLAVNQPLLNGQLELQYGFYPLIRQFYGMVLGGNSSSAALGPTSVIPVQVGISLNAPTPTFTAIVRDSDKKFYNNFAVSRSMSPAGHLDDVEQNPSGLKWHVDGANPILVNEFGFKQAAGESQRSLWFRAGAIYNTSHYQYFDQPGDSSSNYAFYVANTMQLTQPKKGLPLGLYLDVKADYAPDDRNAYTSDFQVTFFDIGLFPGREQDMTSLGYTRSFISKKFRDYVGEAGMEAPQSINAISLSHALRVTKGIYWINGITWQDNPTLVPKHESAVLWQSSMYWNF</sequence>
<dbReference type="RefSeq" id="WP_043521376.1">
    <property type="nucleotide sequence ID" value="NZ_ABFGQQ040000001.1"/>
</dbReference>
<dbReference type="PANTHER" id="PTHR37944:SF1">
    <property type="entry name" value="PORIN B"/>
    <property type="match status" value="1"/>
</dbReference>
<evidence type="ECO:0000256" key="1">
    <source>
        <dbReference type="ARBA" id="ARBA00008769"/>
    </source>
</evidence>
<dbReference type="GeneID" id="93250265"/>
<dbReference type="GO" id="GO:0008643">
    <property type="term" value="P:carbohydrate transport"/>
    <property type="evidence" value="ECO:0007669"/>
    <property type="project" value="InterPro"/>
</dbReference>
<dbReference type="EMBL" id="CP029432">
    <property type="protein sequence ID" value="AWL62636.1"/>
    <property type="molecule type" value="Genomic_DNA"/>
</dbReference>
<protein>
    <submittedName>
        <fullName evidence="5 6">Porin</fullName>
    </submittedName>
    <submittedName>
        <fullName evidence="7">Carbohydrate-selective porin OprB</fullName>
    </submittedName>
</protein>
<dbReference type="InterPro" id="IPR038673">
    <property type="entry name" value="OprB_sf"/>
</dbReference>
<dbReference type="Proteomes" id="UP000646540">
    <property type="component" value="Unassembled WGS sequence"/>
</dbReference>
<evidence type="ECO:0000313" key="11">
    <source>
        <dbReference type="Proteomes" id="UP000252079"/>
    </source>
</evidence>
<evidence type="ECO:0000313" key="8">
    <source>
        <dbReference type="Proteomes" id="UP000217648"/>
    </source>
</evidence>
<dbReference type="GO" id="GO:0016020">
    <property type="term" value="C:membrane"/>
    <property type="evidence" value="ECO:0007669"/>
    <property type="project" value="InterPro"/>
</dbReference>
<dbReference type="Proteomes" id="UP000252079">
    <property type="component" value="Unassembled WGS sequence"/>
</dbReference>
<evidence type="ECO:0000256" key="2">
    <source>
        <dbReference type="RuleBase" id="RU363072"/>
    </source>
</evidence>
<name>A0A1C3Q668_9ENTR</name>
<accession>A0A2A5MFJ7</accession>
<reference evidence="6 8" key="1">
    <citation type="submission" date="2017-09" db="EMBL/GenBank/DDBJ databases">
        <title>Mdr eskape-Ghana.</title>
        <authorList>
            <person name="Agyepong N."/>
            <person name="Janice J."/>
            <person name="Samuelsen O."/>
            <person name="Owusu-Ofori A."/>
            <person name="Sundsfjord A."/>
            <person name="Essack S."/>
            <person name="Pedersen T."/>
        </authorList>
    </citation>
    <scope>NUCLEOTIDE SEQUENCE [LARGE SCALE GENOMIC DNA]</scope>
    <source>
        <strain evidence="6 8">46</strain>
    </source>
</reference>
<evidence type="ECO:0000313" key="5">
    <source>
        <dbReference type="EMBL" id="MBC5047461.1"/>
    </source>
</evidence>
<evidence type="ECO:0000313" key="4">
    <source>
        <dbReference type="EMBL" id="AWL62636.1"/>
    </source>
</evidence>
<keyword evidence="10" id="KW-1185">Reference proteome</keyword>